<reference evidence="4 5" key="1">
    <citation type="journal article" date="2014" name="Am. J. Bot.">
        <title>Genome assembly and annotation for red clover (Trifolium pratense; Fabaceae).</title>
        <authorList>
            <person name="Istvanek J."/>
            <person name="Jaros M."/>
            <person name="Krenek A."/>
            <person name="Repkova J."/>
        </authorList>
    </citation>
    <scope>NUCLEOTIDE SEQUENCE [LARGE SCALE GENOMIC DNA]</scope>
    <source>
        <strain evidence="5">cv. Tatra</strain>
        <tissue evidence="4">Young leaves</tissue>
    </source>
</reference>
<evidence type="ECO:0000313" key="4">
    <source>
        <dbReference type="EMBL" id="PNY15104.1"/>
    </source>
</evidence>
<feature type="non-terminal residue" evidence="4">
    <location>
        <position position="1"/>
    </location>
</feature>
<evidence type="ECO:0000256" key="2">
    <source>
        <dbReference type="SAM" id="Phobius"/>
    </source>
</evidence>
<comment type="caution">
    <text evidence="4">The sequence shown here is derived from an EMBL/GenBank/DDBJ whole genome shotgun (WGS) entry which is preliminary data.</text>
</comment>
<organism evidence="4 5">
    <name type="scientific">Trifolium pratense</name>
    <name type="common">Red clover</name>
    <dbReference type="NCBI Taxonomy" id="57577"/>
    <lineage>
        <taxon>Eukaryota</taxon>
        <taxon>Viridiplantae</taxon>
        <taxon>Streptophyta</taxon>
        <taxon>Embryophyta</taxon>
        <taxon>Tracheophyta</taxon>
        <taxon>Spermatophyta</taxon>
        <taxon>Magnoliopsida</taxon>
        <taxon>eudicotyledons</taxon>
        <taxon>Gunneridae</taxon>
        <taxon>Pentapetalae</taxon>
        <taxon>rosids</taxon>
        <taxon>fabids</taxon>
        <taxon>Fabales</taxon>
        <taxon>Fabaceae</taxon>
        <taxon>Papilionoideae</taxon>
        <taxon>50 kb inversion clade</taxon>
        <taxon>NPAAA clade</taxon>
        <taxon>Hologalegina</taxon>
        <taxon>IRL clade</taxon>
        <taxon>Trifolieae</taxon>
        <taxon>Trifolium</taxon>
    </lineage>
</organism>
<keyword evidence="2" id="KW-0812">Transmembrane</keyword>
<keyword evidence="2" id="KW-0472">Membrane</keyword>
<evidence type="ECO:0000256" key="1">
    <source>
        <dbReference type="SAM" id="Coils"/>
    </source>
</evidence>
<keyword evidence="3" id="KW-0732">Signal</keyword>
<feature type="coiled-coil region" evidence="1">
    <location>
        <begin position="47"/>
        <end position="151"/>
    </location>
</feature>
<dbReference type="Proteomes" id="UP000236291">
    <property type="component" value="Unassembled WGS sequence"/>
</dbReference>
<dbReference type="SUPFAM" id="SSF57997">
    <property type="entry name" value="Tropomyosin"/>
    <property type="match status" value="1"/>
</dbReference>
<proteinExistence type="predicted"/>
<evidence type="ECO:0000256" key="3">
    <source>
        <dbReference type="SAM" id="SignalP"/>
    </source>
</evidence>
<keyword evidence="2" id="KW-1133">Transmembrane helix</keyword>
<reference evidence="4 5" key="2">
    <citation type="journal article" date="2017" name="Front. Plant Sci.">
        <title>Gene Classification and Mining of Molecular Markers Useful in Red Clover (Trifolium pratense) Breeding.</title>
        <authorList>
            <person name="Istvanek J."/>
            <person name="Dluhosova J."/>
            <person name="Dluhos P."/>
            <person name="Patkova L."/>
            <person name="Nedelnik J."/>
            <person name="Repkova J."/>
        </authorList>
    </citation>
    <scope>NUCLEOTIDE SEQUENCE [LARGE SCALE GENOMIC DNA]</scope>
    <source>
        <strain evidence="5">cv. Tatra</strain>
        <tissue evidence="4">Young leaves</tissue>
    </source>
</reference>
<feature type="signal peptide" evidence="3">
    <location>
        <begin position="1"/>
        <end position="37"/>
    </location>
</feature>
<dbReference type="PANTHER" id="PTHR34360">
    <property type="entry name" value="OS08G0519400 PROTEIN"/>
    <property type="match status" value="1"/>
</dbReference>
<dbReference type="PANTHER" id="PTHR34360:SF2">
    <property type="entry name" value="MYOSIN HEAVY CHAIN-LIKE PROTEIN"/>
    <property type="match status" value="1"/>
</dbReference>
<dbReference type="STRING" id="57577.A0A2K3PIK9"/>
<sequence>SAESRGSSRRIAFTMVPSITIFTSLFLLLHTSLPVSAQSIDHFTSQINQINQKIAHLESVLEETTKKLTERDLYLEECEKRMNHMSETIHHLNSTLSSIKDDSLHAETRIKALEEEVQLLWSALRRNNYDLHILKSKAEDNEQRLEEVTSRVEKMGAIVTEQWIQVQHLEQALHMAKLRTLKARWQLSLTRCTFLKFINNLYDDLRSLESFVFGEKPIVGSFISKAMDHLKRCYSMIKKYHHQLQGFIKDMMKRNELTAILVNDELVFILASALVTFPLMSAWMMLLS</sequence>
<keyword evidence="1" id="KW-0175">Coiled coil</keyword>
<evidence type="ECO:0000313" key="5">
    <source>
        <dbReference type="Proteomes" id="UP000236291"/>
    </source>
</evidence>
<dbReference type="Gene3D" id="1.10.287.1490">
    <property type="match status" value="1"/>
</dbReference>
<feature type="transmembrane region" description="Helical" evidence="2">
    <location>
        <begin position="266"/>
        <end position="287"/>
    </location>
</feature>
<protein>
    <submittedName>
        <fullName evidence="4">ATPase-related DNA repair protein</fullName>
    </submittedName>
</protein>
<dbReference type="EMBL" id="ASHM01007392">
    <property type="protein sequence ID" value="PNY15104.1"/>
    <property type="molecule type" value="Genomic_DNA"/>
</dbReference>
<gene>
    <name evidence="4" type="ORF">L195_g011794</name>
</gene>
<dbReference type="AlphaFoldDB" id="A0A2K3PIK9"/>
<feature type="chain" id="PRO_5014408735" evidence="3">
    <location>
        <begin position="38"/>
        <end position="288"/>
    </location>
</feature>
<accession>A0A2K3PIK9</accession>
<name>A0A2K3PIK9_TRIPR</name>